<keyword evidence="3" id="KW-1185">Reference proteome</keyword>
<dbReference type="RefSeq" id="WP_179531242.1">
    <property type="nucleotide sequence ID" value="NZ_BAAAPP010000003.1"/>
</dbReference>
<comment type="caution">
    <text evidence="2">The sequence shown here is derived from an EMBL/GenBank/DDBJ whole genome shotgun (WGS) entry which is preliminary data.</text>
</comment>
<dbReference type="EMBL" id="JACBZI010000001">
    <property type="protein sequence ID" value="NYI10395.1"/>
    <property type="molecule type" value="Genomic_DNA"/>
</dbReference>
<dbReference type="AlphaFoldDB" id="A0A7Y9YDT9"/>
<accession>A0A7Y9YDT9</accession>
<reference evidence="2 3" key="1">
    <citation type="submission" date="2020-07" db="EMBL/GenBank/DDBJ databases">
        <title>Sequencing the genomes of 1000 actinobacteria strains.</title>
        <authorList>
            <person name="Klenk H.-P."/>
        </authorList>
    </citation>
    <scope>NUCLEOTIDE SEQUENCE [LARGE SCALE GENOMIC DNA]</scope>
    <source>
        <strain evidence="2 3">DSM 18248</strain>
    </source>
</reference>
<organism evidence="2 3">
    <name type="scientific">Nocardioides marinus</name>
    <dbReference type="NCBI Taxonomy" id="374514"/>
    <lineage>
        <taxon>Bacteria</taxon>
        <taxon>Bacillati</taxon>
        <taxon>Actinomycetota</taxon>
        <taxon>Actinomycetes</taxon>
        <taxon>Propionibacteriales</taxon>
        <taxon>Nocardioidaceae</taxon>
        <taxon>Nocardioides</taxon>
    </lineage>
</organism>
<gene>
    <name evidence="2" type="ORF">BKA05_001910</name>
</gene>
<evidence type="ECO:0000256" key="1">
    <source>
        <dbReference type="SAM" id="Phobius"/>
    </source>
</evidence>
<keyword evidence="1" id="KW-0472">Membrane</keyword>
<feature type="transmembrane region" description="Helical" evidence="1">
    <location>
        <begin position="20"/>
        <end position="46"/>
    </location>
</feature>
<evidence type="ECO:0000313" key="3">
    <source>
        <dbReference type="Proteomes" id="UP000537326"/>
    </source>
</evidence>
<proteinExistence type="predicted"/>
<dbReference type="Proteomes" id="UP000537326">
    <property type="component" value="Unassembled WGS sequence"/>
</dbReference>
<keyword evidence="1" id="KW-0812">Transmembrane</keyword>
<protein>
    <recommendedName>
        <fullName evidence="4">DUF4395 domain-containing protein</fullName>
    </recommendedName>
</protein>
<sequence length="88" mass="9284">MEPVDTTFASASLREHYVRGAIGLPLVLAAFVLLPWAAPWSLLLLVPGVVALRGCPTCWALGLGQTRAVCARPDGACGRADARQDVRA</sequence>
<keyword evidence="1" id="KW-1133">Transmembrane helix</keyword>
<evidence type="ECO:0008006" key="4">
    <source>
        <dbReference type="Google" id="ProtNLM"/>
    </source>
</evidence>
<evidence type="ECO:0000313" key="2">
    <source>
        <dbReference type="EMBL" id="NYI10395.1"/>
    </source>
</evidence>
<name>A0A7Y9YDT9_9ACTN</name>